<dbReference type="InterPro" id="IPR036909">
    <property type="entry name" value="Cyt_c-like_dom_sf"/>
</dbReference>
<reference evidence="7" key="2">
    <citation type="submission" date="2020-09" db="EMBL/GenBank/DDBJ databases">
        <authorList>
            <person name="Sun Q."/>
            <person name="Kim S."/>
        </authorList>
    </citation>
    <scope>NUCLEOTIDE SEQUENCE</scope>
    <source>
        <strain evidence="7">KCTC 32337</strain>
    </source>
</reference>
<dbReference type="GO" id="GO:0046872">
    <property type="term" value="F:metal ion binding"/>
    <property type="evidence" value="ECO:0007669"/>
    <property type="project" value="UniProtKB-KW"/>
</dbReference>
<evidence type="ECO:0000256" key="2">
    <source>
        <dbReference type="ARBA" id="ARBA00022723"/>
    </source>
</evidence>
<gene>
    <name evidence="7" type="ORF">GCM10011274_41510</name>
</gene>
<dbReference type="InterPro" id="IPR009056">
    <property type="entry name" value="Cyt_c-like_dom"/>
</dbReference>
<evidence type="ECO:0000256" key="5">
    <source>
        <dbReference type="SAM" id="SignalP"/>
    </source>
</evidence>
<sequence length="132" mass="14740">MKKLSFTLLVLLLTATQAKANDKPTEYRILETYGYAPAQPAKDLHVRGKQVFVHWCASCHSSGPGMAGTSALKRKYKGQFPPLLEERTDLQASYIEYVIRHGLGSMPIFRKTEVSDEDFKALSAYLTKTAAE</sequence>
<evidence type="ECO:0000259" key="6">
    <source>
        <dbReference type="PROSITE" id="PS51007"/>
    </source>
</evidence>
<keyword evidence="1 4" id="KW-0349">Heme</keyword>
<dbReference type="EMBL" id="BMZC01000015">
    <property type="protein sequence ID" value="GGZ79122.1"/>
    <property type="molecule type" value="Genomic_DNA"/>
</dbReference>
<feature type="chain" id="PRO_5034604814" description="Cytochrome c domain-containing protein" evidence="5">
    <location>
        <begin position="21"/>
        <end position="132"/>
    </location>
</feature>
<evidence type="ECO:0000256" key="4">
    <source>
        <dbReference type="PROSITE-ProRule" id="PRU00433"/>
    </source>
</evidence>
<dbReference type="RefSeq" id="WP_191867110.1">
    <property type="nucleotide sequence ID" value="NZ_BMZC01000015.1"/>
</dbReference>
<feature type="signal peptide" evidence="5">
    <location>
        <begin position="1"/>
        <end position="20"/>
    </location>
</feature>
<dbReference type="PROSITE" id="PS51007">
    <property type="entry name" value="CYTC"/>
    <property type="match status" value="1"/>
</dbReference>
<protein>
    <recommendedName>
        <fullName evidence="6">Cytochrome c domain-containing protein</fullName>
    </recommendedName>
</protein>
<keyword evidence="3 4" id="KW-0408">Iron</keyword>
<proteinExistence type="predicted"/>
<evidence type="ECO:0000256" key="3">
    <source>
        <dbReference type="ARBA" id="ARBA00023004"/>
    </source>
</evidence>
<dbReference type="SUPFAM" id="SSF46626">
    <property type="entry name" value="Cytochrome c"/>
    <property type="match status" value="1"/>
</dbReference>
<evidence type="ECO:0000256" key="1">
    <source>
        <dbReference type="ARBA" id="ARBA00022617"/>
    </source>
</evidence>
<accession>A0A8H9IJ27</accession>
<name>A0A8H9IJ27_9ALTE</name>
<keyword evidence="5" id="KW-0732">Signal</keyword>
<dbReference type="Pfam" id="PF13442">
    <property type="entry name" value="Cytochrome_CBB3"/>
    <property type="match status" value="1"/>
</dbReference>
<reference evidence="7" key="1">
    <citation type="journal article" date="2014" name="Int. J. Syst. Evol. Microbiol.">
        <title>Complete genome sequence of Corynebacterium casei LMG S-19264T (=DSM 44701T), isolated from a smear-ripened cheese.</title>
        <authorList>
            <consortium name="US DOE Joint Genome Institute (JGI-PGF)"/>
            <person name="Walter F."/>
            <person name="Albersmeier A."/>
            <person name="Kalinowski J."/>
            <person name="Ruckert C."/>
        </authorList>
    </citation>
    <scope>NUCLEOTIDE SEQUENCE</scope>
    <source>
        <strain evidence="7">KCTC 32337</strain>
    </source>
</reference>
<comment type="caution">
    <text evidence="7">The sequence shown here is derived from an EMBL/GenBank/DDBJ whole genome shotgun (WGS) entry which is preliminary data.</text>
</comment>
<organism evidence="7 8">
    <name type="scientific">Paraglaciecola chathamensis</name>
    <dbReference type="NCBI Taxonomy" id="368405"/>
    <lineage>
        <taxon>Bacteria</taxon>
        <taxon>Pseudomonadati</taxon>
        <taxon>Pseudomonadota</taxon>
        <taxon>Gammaproteobacteria</taxon>
        <taxon>Alteromonadales</taxon>
        <taxon>Alteromonadaceae</taxon>
        <taxon>Paraglaciecola</taxon>
    </lineage>
</organism>
<dbReference type="GO" id="GO:0020037">
    <property type="term" value="F:heme binding"/>
    <property type="evidence" value="ECO:0007669"/>
    <property type="project" value="InterPro"/>
</dbReference>
<feature type="domain" description="Cytochrome c" evidence="6">
    <location>
        <begin position="43"/>
        <end position="130"/>
    </location>
</feature>
<evidence type="ECO:0000313" key="7">
    <source>
        <dbReference type="EMBL" id="GGZ79122.1"/>
    </source>
</evidence>
<dbReference type="Proteomes" id="UP000622604">
    <property type="component" value="Unassembled WGS sequence"/>
</dbReference>
<dbReference type="GO" id="GO:0009055">
    <property type="term" value="F:electron transfer activity"/>
    <property type="evidence" value="ECO:0007669"/>
    <property type="project" value="InterPro"/>
</dbReference>
<keyword evidence="2 4" id="KW-0479">Metal-binding</keyword>
<dbReference type="AlphaFoldDB" id="A0A8H9IJ27"/>
<dbReference type="Gene3D" id="1.10.760.10">
    <property type="entry name" value="Cytochrome c-like domain"/>
    <property type="match status" value="1"/>
</dbReference>
<evidence type="ECO:0000313" key="8">
    <source>
        <dbReference type="Proteomes" id="UP000622604"/>
    </source>
</evidence>